<gene>
    <name evidence="1" type="ORF">EVAR_33435_1</name>
</gene>
<protein>
    <submittedName>
        <fullName evidence="1">Uncharacterized protein</fullName>
    </submittedName>
</protein>
<proteinExistence type="predicted"/>
<reference evidence="1 2" key="1">
    <citation type="journal article" date="2019" name="Commun. Biol.">
        <title>The bagworm genome reveals a unique fibroin gene that provides high tensile strength.</title>
        <authorList>
            <person name="Kono N."/>
            <person name="Nakamura H."/>
            <person name="Ohtoshi R."/>
            <person name="Tomita M."/>
            <person name="Numata K."/>
            <person name="Arakawa K."/>
        </authorList>
    </citation>
    <scope>NUCLEOTIDE SEQUENCE [LARGE SCALE GENOMIC DNA]</scope>
</reference>
<sequence>MNRHKDAVYFKTTRGLKDLVNSIRSTTTTTSTILIISRFVAPPLQLHSFEKSLNKRISRRVALVEVRNADVFGARRHRGRWTANSLNKNDSAVRKGEKVL</sequence>
<evidence type="ECO:0000313" key="2">
    <source>
        <dbReference type="Proteomes" id="UP000299102"/>
    </source>
</evidence>
<dbReference type="EMBL" id="BGZK01000462">
    <property type="protein sequence ID" value="GBP45007.1"/>
    <property type="molecule type" value="Genomic_DNA"/>
</dbReference>
<dbReference type="AlphaFoldDB" id="A0A4C1W4K4"/>
<accession>A0A4C1W4K4</accession>
<organism evidence="1 2">
    <name type="scientific">Eumeta variegata</name>
    <name type="common">Bagworm moth</name>
    <name type="synonym">Eumeta japonica</name>
    <dbReference type="NCBI Taxonomy" id="151549"/>
    <lineage>
        <taxon>Eukaryota</taxon>
        <taxon>Metazoa</taxon>
        <taxon>Ecdysozoa</taxon>
        <taxon>Arthropoda</taxon>
        <taxon>Hexapoda</taxon>
        <taxon>Insecta</taxon>
        <taxon>Pterygota</taxon>
        <taxon>Neoptera</taxon>
        <taxon>Endopterygota</taxon>
        <taxon>Lepidoptera</taxon>
        <taxon>Glossata</taxon>
        <taxon>Ditrysia</taxon>
        <taxon>Tineoidea</taxon>
        <taxon>Psychidae</taxon>
        <taxon>Oiketicinae</taxon>
        <taxon>Eumeta</taxon>
    </lineage>
</organism>
<comment type="caution">
    <text evidence="1">The sequence shown here is derived from an EMBL/GenBank/DDBJ whole genome shotgun (WGS) entry which is preliminary data.</text>
</comment>
<keyword evidence="2" id="KW-1185">Reference proteome</keyword>
<dbReference type="Proteomes" id="UP000299102">
    <property type="component" value="Unassembled WGS sequence"/>
</dbReference>
<name>A0A4C1W4K4_EUMVA</name>
<evidence type="ECO:0000313" key="1">
    <source>
        <dbReference type="EMBL" id="GBP45007.1"/>
    </source>
</evidence>